<dbReference type="EMBL" id="WTFF01000113">
    <property type="protein sequence ID" value="MBW5483599.1"/>
    <property type="molecule type" value="Genomic_DNA"/>
</dbReference>
<evidence type="ECO:0000313" key="3">
    <source>
        <dbReference type="EMBL" id="MBW5483599.1"/>
    </source>
</evidence>
<evidence type="ECO:0000256" key="1">
    <source>
        <dbReference type="ARBA" id="ARBA00022833"/>
    </source>
</evidence>
<feature type="region of interest" description="Disordered" evidence="2">
    <location>
        <begin position="399"/>
        <end position="431"/>
    </location>
</feature>
<keyword evidence="4" id="KW-1185">Reference proteome</keyword>
<comment type="caution">
    <text evidence="3">The sequence shown here is derived from an EMBL/GenBank/DDBJ whole genome shotgun (WGS) entry which is preliminary data.</text>
</comment>
<evidence type="ECO:0000313" key="4">
    <source>
        <dbReference type="Proteomes" id="UP000812013"/>
    </source>
</evidence>
<evidence type="ECO:0000256" key="2">
    <source>
        <dbReference type="SAM" id="MobiDB-lite"/>
    </source>
</evidence>
<accession>A0ABS6Z751</accession>
<name>A0ABS6Z751_9ACTN</name>
<dbReference type="PANTHER" id="PTHR12993">
    <property type="entry name" value="N-ACETYLGLUCOSAMINYL-PHOSPHATIDYLINOSITOL DE-N-ACETYLASE-RELATED"/>
    <property type="match status" value="1"/>
</dbReference>
<dbReference type="Proteomes" id="UP000812013">
    <property type="component" value="Unassembled WGS sequence"/>
</dbReference>
<dbReference type="RefSeq" id="WP_219668053.1">
    <property type="nucleotide sequence ID" value="NZ_WTFF01000113.1"/>
</dbReference>
<dbReference type="SUPFAM" id="SSF89372">
    <property type="entry name" value="Fucose-specific lectin"/>
    <property type="match status" value="1"/>
</dbReference>
<dbReference type="Gene3D" id="3.40.50.10320">
    <property type="entry name" value="LmbE-like"/>
    <property type="match status" value="1"/>
</dbReference>
<dbReference type="InterPro" id="IPR024078">
    <property type="entry name" value="LmbE-like_dom_sf"/>
</dbReference>
<dbReference type="Pfam" id="PF02585">
    <property type="entry name" value="PIG-L"/>
    <property type="match status" value="1"/>
</dbReference>
<dbReference type="PANTHER" id="PTHR12993:SF26">
    <property type="entry name" value="1D-MYO-INOSITOL 2-ACETAMIDO-2-DEOXY-ALPHA-D-GLUCOPYRANOSIDE DEACETYLASE"/>
    <property type="match status" value="1"/>
</dbReference>
<dbReference type="InterPro" id="IPR003737">
    <property type="entry name" value="GlcNAc_PI_deacetylase-related"/>
</dbReference>
<feature type="compositionally biased region" description="Basic and acidic residues" evidence="2">
    <location>
        <begin position="189"/>
        <end position="199"/>
    </location>
</feature>
<reference evidence="3 4" key="1">
    <citation type="submission" date="2019-12" db="EMBL/GenBank/DDBJ databases">
        <title>Genome sequence of Streptomyces bambusae.</title>
        <authorList>
            <person name="Bansal K."/>
            <person name="Choksket S."/>
            <person name="Korpole S."/>
            <person name="Patil P.B."/>
        </authorList>
    </citation>
    <scope>NUCLEOTIDE SEQUENCE [LARGE SCALE GENOMIC DNA]</scope>
    <source>
        <strain evidence="3 4">SK60</strain>
    </source>
</reference>
<sequence>MNNSARSILNVVAHQDDDLYFMNPDLVRSLQDGDRVTTVVLTAGEGDGINIDTGDPDRADAEPDHAGYSAARGCGLRSAYARMATGDRDSAWRRETKDLVAGFAVERFTLIARPAVQLYFCQLHMGAFRPGGGDRTRLFQLWDGSLDTQATLPVRGSALTEVQHVDRETVIAGLAALLAELRPTTVRTLDPDPEHDGGKEGYVPSDHVDHTTTAEFAVAALLRHRETDAPAPVVEYYRAYANRFWGQNLDAPELAEKADYLAVYAGLGSQECPEGLCERCGDRQLGPNPYRSTHMVSCAARYSPATGWLRLGPGDRLQAFAVLGGRPVMWSQARPGSDEWHGPVPLGEGWHAPSLAVAGTPGGPAHLVALRRQAPDAEGPAPELVYAVQDAEAAAAYAEAVADGGPAPDRAGFGDWRPLGNPDADEADPRRRRELGVPLAALDGEGRLHVFARDFAQGISLRRQDTDGVWRPWESIGGGFVQDAGAALTRQDGTVELYVPGKKTVLRWFQDGPGGNFERDTTLKTGVVATGGIAAVDSGDNRTCLYFREAGTQQVMAYRQHDNGRWPGGPAGVGGAGGTGAVAALWAAGRGARDAFLAHRSSGGRLTVSLPHPDRAVGGPRWRESGESFAHAPSLAYDATGALVAAVIGTDGRLHVRRALTPDAGSPFGPDLVI</sequence>
<feature type="region of interest" description="Disordered" evidence="2">
    <location>
        <begin position="47"/>
        <end position="66"/>
    </location>
</feature>
<evidence type="ECO:0008006" key="5">
    <source>
        <dbReference type="Google" id="ProtNLM"/>
    </source>
</evidence>
<dbReference type="Gene3D" id="2.120.10.70">
    <property type="entry name" value="Fucose-specific lectin"/>
    <property type="match status" value="1"/>
</dbReference>
<protein>
    <recommendedName>
        <fullName evidence="5">GlcNAc-PI de-N-acetylase</fullName>
    </recommendedName>
</protein>
<feature type="region of interest" description="Disordered" evidence="2">
    <location>
        <begin position="187"/>
        <end position="206"/>
    </location>
</feature>
<dbReference type="SUPFAM" id="SSF102588">
    <property type="entry name" value="LmbE-like"/>
    <property type="match status" value="1"/>
</dbReference>
<keyword evidence="1" id="KW-0862">Zinc</keyword>
<proteinExistence type="predicted"/>
<organism evidence="3 4">
    <name type="scientific">Streptomyces bambusae</name>
    <dbReference type="NCBI Taxonomy" id="1550616"/>
    <lineage>
        <taxon>Bacteria</taxon>
        <taxon>Bacillati</taxon>
        <taxon>Actinomycetota</taxon>
        <taxon>Actinomycetes</taxon>
        <taxon>Kitasatosporales</taxon>
        <taxon>Streptomycetaceae</taxon>
        <taxon>Streptomyces</taxon>
    </lineage>
</organism>
<feature type="compositionally biased region" description="Basic and acidic residues" evidence="2">
    <location>
        <begin position="55"/>
        <end position="65"/>
    </location>
</feature>
<gene>
    <name evidence="3" type="ORF">GPJ59_17340</name>
</gene>